<feature type="compositionally biased region" description="Basic residues" evidence="1">
    <location>
        <begin position="102"/>
        <end position="113"/>
    </location>
</feature>
<proteinExistence type="predicted"/>
<dbReference type="Gene3D" id="3.30.420.240">
    <property type="match status" value="1"/>
</dbReference>
<gene>
    <name evidence="2" type="ORF">LCGC14_2272800</name>
</gene>
<evidence type="ECO:0000313" key="2">
    <source>
        <dbReference type="EMBL" id="KKL53701.1"/>
    </source>
</evidence>
<feature type="region of interest" description="Disordered" evidence="1">
    <location>
        <begin position="84"/>
        <end position="113"/>
    </location>
</feature>
<organism evidence="2">
    <name type="scientific">marine sediment metagenome</name>
    <dbReference type="NCBI Taxonomy" id="412755"/>
    <lineage>
        <taxon>unclassified sequences</taxon>
        <taxon>metagenomes</taxon>
        <taxon>ecological metagenomes</taxon>
    </lineage>
</organism>
<dbReference type="AlphaFoldDB" id="A0A0F9DIR4"/>
<protein>
    <submittedName>
        <fullName evidence="2">Uncharacterized protein</fullName>
    </submittedName>
</protein>
<dbReference type="EMBL" id="LAZR01031456">
    <property type="protein sequence ID" value="KKL53701.1"/>
    <property type="molecule type" value="Genomic_DNA"/>
</dbReference>
<name>A0A0F9DIR4_9ZZZZ</name>
<comment type="caution">
    <text evidence="2">The sequence shown here is derived from an EMBL/GenBank/DDBJ whole genome shotgun (WGS) entry which is preliminary data.</text>
</comment>
<reference evidence="2" key="1">
    <citation type="journal article" date="2015" name="Nature">
        <title>Complex archaea that bridge the gap between prokaryotes and eukaryotes.</title>
        <authorList>
            <person name="Spang A."/>
            <person name="Saw J.H."/>
            <person name="Jorgensen S.L."/>
            <person name="Zaremba-Niedzwiedzka K."/>
            <person name="Martijn J."/>
            <person name="Lind A.E."/>
            <person name="van Eijk R."/>
            <person name="Schleper C."/>
            <person name="Guy L."/>
            <person name="Ettema T.J."/>
        </authorList>
    </citation>
    <scope>NUCLEOTIDE SEQUENCE</scope>
</reference>
<sequence length="113" mass="12915">MDLDIALKEGLSDKPLSKHITIHCEQTIREMESYLFNNAGTPHPAKVSGDEESTVNASHGDRVIALGLCCLALEYQPKAMIERQKQKKGNTLGERMRERKTEKARKKDRRFIY</sequence>
<evidence type="ECO:0000256" key="1">
    <source>
        <dbReference type="SAM" id="MobiDB-lite"/>
    </source>
</evidence>
<accession>A0A0F9DIR4</accession>